<dbReference type="RefSeq" id="XP_038973031.1">
    <property type="nucleotide sequence ID" value="XM_039117103.1"/>
</dbReference>
<dbReference type="Proteomes" id="UP000228380">
    <property type="component" value="Chromosome 2"/>
</dbReference>
<proteinExistence type="predicted"/>
<keyword evidence="2" id="KW-1185">Reference proteome</keyword>
<feature type="compositionally biased region" description="Low complexity" evidence="1">
    <location>
        <begin position="46"/>
        <end position="68"/>
    </location>
</feature>
<dbReference type="GeneID" id="120105053"/>
<reference evidence="3" key="2">
    <citation type="submission" date="2025-08" db="UniProtKB">
        <authorList>
            <consortium name="RefSeq"/>
        </authorList>
    </citation>
    <scope>IDENTIFICATION</scope>
    <source>
        <tissue evidence="3">Young leaves</tissue>
    </source>
</reference>
<name>A0A8B8ZFV4_PHODC</name>
<accession>A0A8B8ZFV4</accession>
<protein>
    <submittedName>
        <fullName evidence="3">Uncharacterized protein LOC120105053</fullName>
    </submittedName>
</protein>
<evidence type="ECO:0000313" key="2">
    <source>
        <dbReference type="Proteomes" id="UP000228380"/>
    </source>
</evidence>
<evidence type="ECO:0000313" key="3">
    <source>
        <dbReference type="RefSeq" id="XP_038973031.1"/>
    </source>
</evidence>
<dbReference type="AlphaFoldDB" id="A0A8B8ZFV4"/>
<feature type="region of interest" description="Disordered" evidence="1">
    <location>
        <begin position="31"/>
        <end position="137"/>
    </location>
</feature>
<evidence type="ECO:0000256" key="1">
    <source>
        <dbReference type="SAM" id="MobiDB-lite"/>
    </source>
</evidence>
<sequence>MSQDLIHSQPVQFSIEGISSPIEDRILEFCDDDDLFPPDSQPLLYSSDDVPASSSSSAGPTAFSPFPSIDAAELSAFLDDPQPPDPDPDVLHAVNYPSSSDLSSMFPAPPQYAGGDHQQVVDPFDPIGLTDPIPGGGYPAYSPESMVPIQIQQQQAATFVGLESAVQSPSCAFLEGGGIGALYHHTGMGGERQPGFFSAGMMMVGSAPEVVGYQPMAEGPGNVGIYGPNSMQRVYSSGDMQQVLIQKEYCHFLSFLNLLLLTNNK</sequence>
<organism evidence="2 3">
    <name type="scientific">Phoenix dactylifera</name>
    <name type="common">Date palm</name>
    <dbReference type="NCBI Taxonomy" id="42345"/>
    <lineage>
        <taxon>Eukaryota</taxon>
        <taxon>Viridiplantae</taxon>
        <taxon>Streptophyta</taxon>
        <taxon>Embryophyta</taxon>
        <taxon>Tracheophyta</taxon>
        <taxon>Spermatophyta</taxon>
        <taxon>Magnoliopsida</taxon>
        <taxon>Liliopsida</taxon>
        <taxon>Arecaceae</taxon>
        <taxon>Coryphoideae</taxon>
        <taxon>Phoeniceae</taxon>
        <taxon>Phoenix</taxon>
    </lineage>
</organism>
<dbReference type="KEGG" id="pda:120105053"/>
<reference evidence="2" key="1">
    <citation type="journal article" date="2019" name="Nat. Commun.">
        <title>Genome-wide association mapping of date palm fruit traits.</title>
        <authorList>
            <person name="Hazzouri K.M."/>
            <person name="Gros-Balthazard M."/>
            <person name="Flowers J.M."/>
            <person name="Copetti D."/>
            <person name="Lemansour A."/>
            <person name="Lebrun M."/>
            <person name="Masmoudi K."/>
            <person name="Ferrand S."/>
            <person name="Dhar M.I."/>
            <person name="Fresquez Z.A."/>
            <person name="Rosas U."/>
            <person name="Zhang J."/>
            <person name="Talag J."/>
            <person name="Lee S."/>
            <person name="Kudrna D."/>
            <person name="Powell R.F."/>
            <person name="Leitch I.J."/>
            <person name="Krueger R.R."/>
            <person name="Wing R.A."/>
            <person name="Amiri K.M.A."/>
            <person name="Purugganan M.D."/>
        </authorList>
    </citation>
    <scope>NUCLEOTIDE SEQUENCE [LARGE SCALE GENOMIC DNA]</scope>
    <source>
        <strain evidence="2">cv. Khalas</strain>
    </source>
</reference>
<gene>
    <name evidence="3" type="primary">LOC120105053</name>
</gene>